<dbReference type="InterPro" id="IPR023393">
    <property type="entry name" value="START-like_dom_sf"/>
</dbReference>
<comment type="caution">
    <text evidence="2">The sequence shown here is derived from an EMBL/GenBank/DDBJ whole genome shotgun (WGS) entry which is preliminary data.</text>
</comment>
<feature type="chain" id="PRO_5046066966" description="Coenzyme Q-binding protein COQ10 START domain-containing protein" evidence="1">
    <location>
        <begin position="21"/>
        <end position="206"/>
    </location>
</feature>
<evidence type="ECO:0008006" key="4">
    <source>
        <dbReference type="Google" id="ProtNLM"/>
    </source>
</evidence>
<evidence type="ECO:0000256" key="1">
    <source>
        <dbReference type="SAM" id="SignalP"/>
    </source>
</evidence>
<evidence type="ECO:0000313" key="3">
    <source>
        <dbReference type="Proteomes" id="UP001437256"/>
    </source>
</evidence>
<evidence type="ECO:0000313" key="2">
    <source>
        <dbReference type="EMBL" id="KAL0066239.1"/>
    </source>
</evidence>
<feature type="signal peptide" evidence="1">
    <location>
        <begin position="1"/>
        <end position="20"/>
    </location>
</feature>
<dbReference type="EMBL" id="JBBXMP010000037">
    <property type="protein sequence ID" value="KAL0066239.1"/>
    <property type="molecule type" value="Genomic_DNA"/>
</dbReference>
<organism evidence="2 3">
    <name type="scientific">Marasmius tenuissimus</name>
    <dbReference type="NCBI Taxonomy" id="585030"/>
    <lineage>
        <taxon>Eukaryota</taxon>
        <taxon>Fungi</taxon>
        <taxon>Dikarya</taxon>
        <taxon>Basidiomycota</taxon>
        <taxon>Agaricomycotina</taxon>
        <taxon>Agaricomycetes</taxon>
        <taxon>Agaricomycetidae</taxon>
        <taxon>Agaricales</taxon>
        <taxon>Marasmiineae</taxon>
        <taxon>Marasmiaceae</taxon>
        <taxon>Marasmius</taxon>
    </lineage>
</organism>
<accession>A0ABR2ZYV7</accession>
<dbReference type="SUPFAM" id="SSF55961">
    <property type="entry name" value="Bet v1-like"/>
    <property type="match status" value="1"/>
</dbReference>
<dbReference type="Gene3D" id="3.30.530.20">
    <property type="match status" value="1"/>
</dbReference>
<reference evidence="2 3" key="1">
    <citation type="submission" date="2024-05" db="EMBL/GenBank/DDBJ databases">
        <title>A draft genome resource for the thread blight pathogen Marasmius tenuissimus strain MS-2.</title>
        <authorList>
            <person name="Yulfo-Soto G.E."/>
            <person name="Baruah I.K."/>
            <person name="Amoako-Attah I."/>
            <person name="Bukari Y."/>
            <person name="Meinhardt L.W."/>
            <person name="Bailey B.A."/>
            <person name="Cohen S.P."/>
        </authorList>
    </citation>
    <scope>NUCLEOTIDE SEQUENCE [LARGE SCALE GENOMIC DNA]</scope>
    <source>
        <strain evidence="2 3">MS-2</strain>
    </source>
</reference>
<dbReference type="Pfam" id="PF10604">
    <property type="entry name" value="Polyketide_cyc2"/>
    <property type="match status" value="1"/>
</dbReference>
<dbReference type="CDD" id="cd07822">
    <property type="entry name" value="SRPBCC_4"/>
    <property type="match status" value="1"/>
</dbReference>
<gene>
    <name evidence="2" type="ORF">AAF712_006670</name>
</gene>
<sequence>MRCPRRVLAYLTLSAALVAGQNPPSHLPPVTSPGVFNVSASILINAPIEKVWDTILDFSSYPDWNPFVRSQVITDGWGVPLEDQTPQEGRYLAIKSHIPPLEGPVNASTPSNPFQVQFAKEQVTHINTPEQYQAAWRYVSAPEWAVDAERWTAVSEVTSDSGTSTFYESQEVYDGAFASTVKALYGEGLQKGFEAQAAALKARLEN</sequence>
<keyword evidence="3" id="KW-1185">Reference proteome</keyword>
<dbReference type="PANTHER" id="PTHR36166:SF1">
    <property type="entry name" value="SRPBCC DOMAIN-CONTAINING PROTEIN"/>
    <property type="match status" value="1"/>
</dbReference>
<dbReference type="PANTHER" id="PTHR36166">
    <property type="entry name" value="CHROMOSOME 9, WHOLE GENOME SHOTGUN SEQUENCE"/>
    <property type="match status" value="1"/>
</dbReference>
<proteinExistence type="predicted"/>
<dbReference type="InterPro" id="IPR019587">
    <property type="entry name" value="Polyketide_cyclase/dehydratase"/>
</dbReference>
<dbReference type="Proteomes" id="UP001437256">
    <property type="component" value="Unassembled WGS sequence"/>
</dbReference>
<keyword evidence="1" id="KW-0732">Signal</keyword>
<name>A0ABR2ZYV7_9AGAR</name>
<protein>
    <recommendedName>
        <fullName evidence="4">Coenzyme Q-binding protein COQ10 START domain-containing protein</fullName>
    </recommendedName>
</protein>